<dbReference type="InterPro" id="IPR036291">
    <property type="entry name" value="NAD(P)-bd_dom_sf"/>
</dbReference>
<dbReference type="SUPFAM" id="SSF51735">
    <property type="entry name" value="NAD(P)-binding Rossmann-fold domains"/>
    <property type="match status" value="1"/>
</dbReference>
<evidence type="ECO:0000259" key="5">
    <source>
        <dbReference type="Pfam" id="PF01073"/>
    </source>
</evidence>
<evidence type="ECO:0000256" key="3">
    <source>
        <dbReference type="SAM" id="MobiDB-lite"/>
    </source>
</evidence>
<feature type="transmembrane region" description="Helical" evidence="4">
    <location>
        <begin position="316"/>
        <end position="335"/>
    </location>
</feature>
<dbReference type="InterPro" id="IPR002225">
    <property type="entry name" value="3Beta_OHSteriod_DH/Estase"/>
</dbReference>
<keyword evidence="2" id="KW-0560">Oxidoreductase</keyword>
<gene>
    <name evidence="6" type="ORF">GOCE00092_LOCUS4684</name>
</gene>
<sequence>MFGLGKKKKSKTPPSTPSAAAAPAKETRPGFKTAGEGCTALVTGSTGFCGARLVEMLLERGASTVICMDVAEPPQSLKDRYTKVQSETKGRLIFKHGTKSGDISSVEAVEAAFSSVDQVDIVFHVAALVGPFHPKEMYYKVNVDGTQNIIDACKKFGVGKLVNSSSPSTRFSGGDVKGLREDQMPYPEKYVAIYAETKATAERAVHEACCPQLLSISVAPHQAYGPHDSLFLPSLMQASGDGKLRIFGKGDIKISVCYVDNYAHGMLCGADALYPNSPALAKYYVVTDGEPQDFWEIINQVGMTYGFRDLTTKMHLPVWLLYAVAYVLDFVGMLIGRKFRLTPFTVRMLTIHRYFSIDNARKDLKYEPLFGFEEAWKITIEWFRVNWLPKYLESNPKVAMKLAAQAEEKED</sequence>
<reference evidence="6" key="1">
    <citation type="submission" date="2021-01" db="EMBL/GenBank/DDBJ databases">
        <authorList>
            <person name="Corre E."/>
            <person name="Pelletier E."/>
            <person name="Niang G."/>
            <person name="Scheremetjew M."/>
            <person name="Finn R."/>
            <person name="Kale V."/>
            <person name="Holt S."/>
            <person name="Cochrane G."/>
            <person name="Meng A."/>
            <person name="Brown T."/>
            <person name="Cohen L."/>
        </authorList>
    </citation>
    <scope>NUCLEOTIDE SEQUENCE</scope>
    <source>
        <strain evidence="6">CCMP 410</strain>
    </source>
</reference>
<feature type="domain" description="3-beta hydroxysteroid dehydrogenase/isomerase" evidence="5">
    <location>
        <begin position="41"/>
        <end position="310"/>
    </location>
</feature>
<accession>A0A7S1UTE7</accession>
<keyword evidence="4" id="KW-1133">Transmembrane helix</keyword>
<dbReference type="InterPro" id="IPR050177">
    <property type="entry name" value="Lipid_A_modif_metabolic_enz"/>
</dbReference>
<feature type="region of interest" description="Disordered" evidence="3">
    <location>
        <begin position="1"/>
        <end position="30"/>
    </location>
</feature>
<evidence type="ECO:0000256" key="2">
    <source>
        <dbReference type="ARBA" id="ARBA00023002"/>
    </source>
</evidence>
<protein>
    <recommendedName>
        <fullName evidence="5">3-beta hydroxysteroid dehydrogenase/isomerase domain-containing protein</fullName>
    </recommendedName>
</protein>
<comment type="similarity">
    <text evidence="1">Belongs to the 3-beta-HSD family.</text>
</comment>
<keyword evidence="4" id="KW-0472">Membrane</keyword>
<dbReference type="PANTHER" id="PTHR43245">
    <property type="entry name" value="BIFUNCTIONAL POLYMYXIN RESISTANCE PROTEIN ARNA"/>
    <property type="match status" value="1"/>
</dbReference>
<dbReference type="GO" id="GO:0016616">
    <property type="term" value="F:oxidoreductase activity, acting on the CH-OH group of donors, NAD or NADP as acceptor"/>
    <property type="evidence" value="ECO:0007669"/>
    <property type="project" value="InterPro"/>
</dbReference>
<dbReference type="PANTHER" id="PTHR43245:SF51">
    <property type="entry name" value="SHORT CHAIN DEHYDROGENASE_REDUCTASE FAMILY 42E, MEMBER 2"/>
    <property type="match status" value="1"/>
</dbReference>
<dbReference type="GO" id="GO:0006694">
    <property type="term" value="P:steroid biosynthetic process"/>
    <property type="evidence" value="ECO:0007669"/>
    <property type="project" value="InterPro"/>
</dbReference>
<name>A0A7S1UTE7_9STRA</name>
<proteinExistence type="inferred from homology"/>
<feature type="compositionally biased region" description="Basic residues" evidence="3">
    <location>
        <begin position="1"/>
        <end position="11"/>
    </location>
</feature>
<dbReference type="Gene3D" id="3.40.50.720">
    <property type="entry name" value="NAD(P)-binding Rossmann-like Domain"/>
    <property type="match status" value="1"/>
</dbReference>
<dbReference type="AlphaFoldDB" id="A0A7S1UTE7"/>
<evidence type="ECO:0000256" key="1">
    <source>
        <dbReference type="ARBA" id="ARBA00009219"/>
    </source>
</evidence>
<keyword evidence="4" id="KW-0812">Transmembrane</keyword>
<evidence type="ECO:0000313" key="6">
    <source>
        <dbReference type="EMBL" id="CAD9275776.1"/>
    </source>
</evidence>
<dbReference type="EMBL" id="HBGK01009005">
    <property type="protein sequence ID" value="CAD9275776.1"/>
    <property type="molecule type" value="Transcribed_RNA"/>
</dbReference>
<dbReference type="Pfam" id="PF01073">
    <property type="entry name" value="3Beta_HSD"/>
    <property type="match status" value="1"/>
</dbReference>
<organism evidence="6">
    <name type="scientific">Grammatophora oceanica</name>
    <dbReference type="NCBI Taxonomy" id="210454"/>
    <lineage>
        <taxon>Eukaryota</taxon>
        <taxon>Sar</taxon>
        <taxon>Stramenopiles</taxon>
        <taxon>Ochrophyta</taxon>
        <taxon>Bacillariophyta</taxon>
        <taxon>Fragilariophyceae</taxon>
        <taxon>Fragilariophycidae</taxon>
        <taxon>Rhabdonematales</taxon>
        <taxon>Grammatophoraceae</taxon>
        <taxon>Grammatophora</taxon>
    </lineage>
</organism>
<evidence type="ECO:0000256" key="4">
    <source>
        <dbReference type="SAM" id="Phobius"/>
    </source>
</evidence>